<feature type="compositionally biased region" description="Polar residues" evidence="1">
    <location>
        <begin position="372"/>
        <end position="386"/>
    </location>
</feature>
<dbReference type="AlphaFoldDB" id="A0A078ADH3"/>
<dbReference type="EMBL" id="CCKQ01008841">
    <property type="protein sequence ID" value="CDW80300.1"/>
    <property type="molecule type" value="Genomic_DNA"/>
</dbReference>
<name>A0A078ADH3_STYLE</name>
<reference evidence="2 3" key="1">
    <citation type="submission" date="2014-06" db="EMBL/GenBank/DDBJ databases">
        <authorList>
            <person name="Swart Estienne"/>
        </authorList>
    </citation>
    <scope>NUCLEOTIDE SEQUENCE [LARGE SCALE GENOMIC DNA]</scope>
    <source>
        <strain evidence="2 3">130c</strain>
    </source>
</reference>
<organism evidence="2 3">
    <name type="scientific">Stylonychia lemnae</name>
    <name type="common">Ciliate</name>
    <dbReference type="NCBI Taxonomy" id="5949"/>
    <lineage>
        <taxon>Eukaryota</taxon>
        <taxon>Sar</taxon>
        <taxon>Alveolata</taxon>
        <taxon>Ciliophora</taxon>
        <taxon>Intramacronucleata</taxon>
        <taxon>Spirotrichea</taxon>
        <taxon>Stichotrichia</taxon>
        <taxon>Sporadotrichida</taxon>
        <taxon>Oxytrichidae</taxon>
        <taxon>Stylonychinae</taxon>
        <taxon>Stylonychia</taxon>
    </lineage>
</organism>
<feature type="region of interest" description="Disordered" evidence="1">
    <location>
        <begin position="352"/>
        <end position="419"/>
    </location>
</feature>
<evidence type="ECO:0000313" key="3">
    <source>
        <dbReference type="Proteomes" id="UP000039865"/>
    </source>
</evidence>
<protein>
    <submittedName>
        <fullName evidence="2">Uncharacterized protein</fullName>
    </submittedName>
</protein>
<evidence type="ECO:0000313" key="2">
    <source>
        <dbReference type="EMBL" id="CDW80300.1"/>
    </source>
</evidence>
<dbReference type="InParanoid" id="A0A078ADH3"/>
<evidence type="ECO:0000256" key="1">
    <source>
        <dbReference type="SAM" id="MobiDB-lite"/>
    </source>
</evidence>
<sequence>MNSPKAILKNLLSGQGNSGLNSISSGLLQNTQTQRNIDNANAPYATNQKKPSFLNYDKKDMKQKIPGEVGKSKFSITQRLSKLSGNQDGNQYMKIEDVDQDQSDFKKRNSFMSTINSGKQIELERHPIHRMSQGANNNPLRKLNVKQFQSHSPETLEKDKLQKFLISKGLNPSTQLLKKYTSESPSCKKQLFKIQSGSGSNGGGNSSRKQKVLKYKVGLFNSQNLKSNQVQNNGTSSSIHKSHQSSLPDACEKLINDVLSDQINNSNGSLYHNQSTDYDRVILKPTNKNLLSLKKAHFAHKTNNNTTLIAQANMRLQGEIQDDKDRLIQTLQCSIFKLSNKKLIEGLKKGNQMRNSDFNQCDESNRKAEKSGNAQNQTQMPTSQVFSPISASKNSNKKKIIVKPPQSILNPRAYRSQDNSPENIINQLLKSKIQQKDLKQKNYQLEQVSPKLKEDMSNFKNKLINFIGQYKQCLNFLTNNDQSNQIDSSKELRQVFSYNSLEPTGDFSKSDYVEVKMNIQE</sequence>
<dbReference type="Proteomes" id="UP000039865">
    <property type="component" value="Unassembled WGS sequence"/>
</dbReference>
<accession>A0A078ADH3</accession>
<feature type="compositionally biased region" description="Polar residues" evidence="1">
    <location>
        <begin position="352"/>
        <end position="362"/>
    </location>
</feature>
<keyword evidence="3" id="KW-1185">Reference proteome</keyword>
<gene>
    <name evidence="2" type="primary">Contig10653.g11373</name>
    <name evidence="2" type="ORF">STYLEM_9297</name>
</gene>
<proteinExistence type="predicted"/>